<feature type="region of interest" description="Disordered" evidence="1">
    <location>
        <begin position="724"/>
        <end position="767"/>
    </location>
</feature>
<feature type="domain" description="SET" evidence="2">
    <location>
        <begin position="8"/>
        <end position="104"/>
    </location>
</feature>
<evidence type="ECO:0000259" key="2">
    <source>
        <dbReference type="PROSITE" id="PS50280"/>
    </source>
</evidence>
<dbReference type="AlphaFoldDB" id="A0AAN7W3B5"/>
<dbReference type="CDD" id="cd20071">
    <property type="entry name" value="SET_SMYD"/>
    <property type="match status" value="2"/>
</dbReference>
<feature type="compositionally biased region" description="Basic and acidic residues" evidence="1">
    <location>
        <begin position="314"/>
        <end position="333"/>
    </location>
</feature>
<comment type="caution">
    <text evidence="3">The sequence shown here is derived from an EMBL/GenBank/DDBJ whole genome shotgun (WGS) entry which is preliminary data.</text>
</comment>
<dbReference type="SMART" id="SM00317">
    <property type="entry name" value="SET"/>
    <property type="match status" value="2"/>
</dbReference>
<dbReference type="PROSITE" id="PS50280">
    <property type="entry name" value="SET"/>
    <property type="match status" value="2"/>
</dbReference>
<gene>
    <name evidence="3" type="primary">SET5</name>
    <name evidence="3" type="ORF">LTR97_009009</name>
</gene>
<dbReference type="SUPFAM" id="SSF82199">
    <property type="entry name" value="SET domain"/>
    <property type="match status" value="2"/>
</dbReference>
<organism evidence="3 4">
    <name type="scientific">Elasticomyces elasticus</name>
    <dbReference type="NCBI Taxonomy" id="574655"/>
    <lineage>
        <taxon>Eukaryota</taxon>
        <taxon>Fungi</taxon>
        <taxon>Dikarya</taxon>
        <taxon>Ascomycota</taxon>
        <taxon>Pezizomycotina</taxon>
        <taxon>Dothideomycetes</taxon>
        <taxon>Dothideomycetidae</taxon>
        <taxon>Mycosphaerellales</taxon>
        <taxon>Teratosphaeriaceae</taxon>
        <taxon>Elasticomyces</taxon>
    </lineage>
</organism>
<evidence type="ECO:0000313" key="3">
    <source>
        <dbReference type="EMBL" id="KAK5695500.1"/>
    </source>
</evidence>
<dbReference type="InterPro" id="IPR053185">
    <property type="entry name" value="SET_domain_protein"/>
</dbReference>
<evidence type="ECO:0000313" key="4">
    <source>
        <dbReference type="Proteomes" id="UP001310594"/>
    </source>
</evidence>
<proteinExistence type="predicted"/>
<reference evidence="3" key="1">
    <citation type="submission" date="2023-08" db="EMBL/GenBank/DDBJ databases">
        <title>Black Yeasts Isolated from many extreme environments.</title>
        <authorList>
            <person name="Coleine C."/>
            <person name="Stajich J.E."/>
            <person name="Selbmann L."/>
        </authorList>
    </citation>
    <scope>NUCLEOTIDE SEQUENCE</scope>
    <source>
        <strain evidence="3">CCFEE 5810</strain>
    </source>
</reference>
<dbReference type="InterPro" id="IPR046341">
    <property type="entry name" value="SET_dom_sf"/>
</dbReference>
<dbReference type="PANTHER" id="PTHR47332:SF4">
    <property type="entry name" value="SET DOMAIN-CONTAINING PROTEIN 5"/>
    <property type="match status" value="1"/>
</dbReference>
<feature type="domain" description="SET" evidence="2">
    <location>
        <begin position="360"/>
        <end position="525"/>
    </location>
</feature>
<accession>A0AAN7W3B5</accession>
<evidence type="ECO:0000256" key="1">
    <source>
        <dbReference type="SAM" id="MobiDB-lite"/>
    </source>
</evidence>
<feature type="region of interest" description="Disordered" evidence="1">
    <location>
        <begin position="290"/>
        <end position="355"/>
    </location>
</feature>
<protein>
    <submittedName>
        <fullName evidence="3">SET domain-containing protein 5</fullName>
    </submittedName>
</protein>
<dbReference type="Proteomes" id="UP001310594">
    <property type="component" value="Unassembled WGS sequence"/>
</dbReference>
<dbReference type="InterPro" id="IPR001214">
    <property type="entry name" value="SET_dom"/>
</dbReference>
<name>A0AAN7W3B5_9PEZI</name>
<feature type="compositionally biased region" description="Polar residues" evidence="1">
    <location>
        <begin position="338"/>
        <end position="355"/>
    </location>
</feature>
<sequence>MSATPGSSLFHAASSPLHRIGLVAKQHIERGQCVLIGLPKDDQTQDTVFHAANSITLPWQGMGSLALLNHSCSPFVEVSHTEGKFYVHATRIIEEKEELTVAYVSPYQIRRERRRELGFDCNCNTCVLTEEALDASEQRRGQLVRIVTIMNGFRWRHFRQLGDDGAMMFSDDVAQSLNGDDTLGAVCDELEDFVELAAAEDICDSQLARAHEILALIYSFLSRHEPEDEQEAKLVKVTGERAVEHQNLHIISLATCLGPLHQRVKDLVESLQEDADAITKMLDLMDSMQLTDADPPRTADSEESGSASVPDGRSSTEDKAAGANDEAKEKSTEDETVLQPTTKLPESISTQPTTALPLTKPWKRLASPIHGIGLCAARDIQPSERIMSQDSIHNLGGGALDDASGLYNELLSDKDSDAAVIAMLSVTMIAPVQYAMPLSTVDEFRLAFRADGMALSEYLLKHVVKRCYFPYVQESDVYRFVRRAWQLNHSCAPNAEAAWNEPGQRLEVRTLRAIKKSEEITIPYVDIYQKTAKRWLALGFPCNCTVCLGRVSDNESFQTRITLISQSLKSIRAYRNKYTCTVSEFPNAIAQAVVTHPQTEMVMPSIVKRLGQLRVNQLGTRTSELDHAVCPPMHFCSCGVDPAALLPTDTKSSSVTHRARFLTDGESSDFDDAITCKGMENPLLSERLGLHHPRTKNGMREGMALLHADLGALTDGVRLDAEQAAQSGESDLESLESSGPGTDGGDGDDDEEVREQHVGFPVGNSVF</sequence>
<dbReference type="EMBL" id="JAVRQU010000014">
    <property type="protein sequence ID" value="KAK5695500.1"/>
    <property type="molecule type" value="Genomic_DNA"/>
</dbReference>
<dbReference type="PANTHER" id="PTHR47332">
    <property type="entry name" value="SET DOMAIN-CONTAINING PROTEIN 5"/>
    <property type="match status" value="1"/>
</dbReference>
<dbReference type="Pfam" id="PF00856">
    <property type="entry name" value="SET"/>
    <property type="match status" value="2"/>
</dbReference>
<dbReference type="Gene3D" id="2.170.270.10">
    <property type="entry name" value="SET domain"/>
    <property type="match status" value="2"/>
</dbReference>